<dbReference type="Gene3D" id="2.10.220.10">
    <property type="entry name" value="Hormone Receptor, Insulin-like Growth Factor Receptor 1, Chain A, domain 2"/>
    <property type="match status" value="3"/>
</dbReference>
<name>A0A8C3PAF5_CHRPI</name>
<protein>
    <recommendedName>
        <fullName evidence="3">Growth factor receptor domain-containing protein</fullName>
    </recommendedName>
</protein>
<dbReference type="CDD" id="cd00064">
    <property type="entry name" value="FU"/>
    <property type="match status" value="2"/>
</dbReference>
<dbReference type="OMA" id="AVCVQHC"/>
<proteinExistence type="predicted"/>
<dbReference type="PANTHER" id="PTHR15332">
    <property type="entry name" value="PROPROTEIN CONVERTASE SUBTILISIN_KEXIN TYPE 5-LIKE"/>
    <property type="match status" value="1"/>
</dbReference>
<organism evidence="1 2">
    <name type="scientific">Chrysemys picta bellii</name>
    <name type="common">Western painted turtle</name>
    <name type="synonym">Emys bellii</name>
    <dbReference type="NCBI Taxonomy" id="8478"/>
    <lineage>
        <taxon>Eukaryota</taxon>
        <taxon>Metazoa</taxon>
        <taxon>Chordata</taxon>
        <taxon>Craniata</taxon>
        <taxon>Vertebrata</taxon>
        <taxon>Euteleostomi</taxon>
        <taxon>Archelosauria</taxon>
        <taxon>Testudinata</taxon>
        <taxon>Testudines</taxon>
        <taxon>Cryptodira</taxon>
        <taxon>Durocryptodira</taxon>
        <taxon>Testudinoidea</taxon>
        <taxon>Emydidae</taxon>
        <taxon>Chrysemys</taxon>
    </lineage>
</organism>
<keyword evidence="2" id="KW-1185">Reference proteome</keyword>
<reference evidence="1" key="1">
    <citation type="submission" date="2025-08" db="UniProtKB">
        <authorList>
            <consortium name="Ensembl"/>
        </authorList>
    </citation>
    <scope>IDENTIFICATION</scope>
</reference>
<evidence type="ECO:0000313" key="2">
    <source>
        <dbReference type="Proteomes" id="UP000694380"/>
    </source>
</evidence>
<sequence>MDQFFLHNGKCLPDCPSGFYADSRSCSPCHEDCKECDGPDSDDCNECASRSFVLHNGEYYANNSIGLCERCHKSCKECLGPQPTDCLSCDTYFFLLHSKNECLPSCPEYYYEDRDTNTCERCHPTCSSCEGKILHYVLLCHKRKQMWFDCVLYPQRDQSECEKCHDTCIECKGPGPLNCTVCPANMKLYLDEGRCVQCCDGSNLTETQECCDCSETQGRTEMKRNVDI</sequence>
<evidence type="ECO:0008006" key="3">
    <source>
        <dbReference type="Google" id="ProtNLM"/>
    </source>
</evidence>
<dbReference type="GeneTree" id="ENSGT00940000155770"/>
<dbReference type="InterPro" id="IPR006212">
    <property type="entry name" value="Furin_repeat"/>
</dbReference>
<dbReference type="AlphaFoldDB" id="A0A8C3PAF5"/>
<dbReference type="PANTHER" id="PTHR15332:SF175">
    <property type="entry name" value="PROPROTEIN CONVERTASE SUBTILISIN_KEXIN TYPE 5-LIKE"/>
    <property type="match status" value="1"/>
</dbReference>
<reference evidence="1" key="2">
    <citation type="submission" date="2025-09" db="UniProtKB">
        <authorList>
            <consortium name="Ensembl"/>
        </authorList>
    </citation>
    <scope>IDENTIFICATION</scope>
</reference>
<dbReference type="Proteomes" id="UP000694380">
    <property type="component" value="Unplaced"/>
</dbReference>
<dbReference type="SUPFAM" id="SSF57184">
    <property type="entry name" value="Growth factor receptor domain"/>
    <property type="match status" value="2"/>
</dbReference>
<dbReference type="InterPro" id="IPR009030">
    <property type="entry name" value="Growth_fac_rcpt_cys_sf"/>
</dbReference>
<dbReference type="Ensembl" id="ENSCPBT00000032865.1">
    <property type="protein sequence ID" value="ENSCPBP00000027930.1"/>
    <property type="gene ID" value="ENSCPBG00000019735.1"/>
</dbReference>
<accession>A0A8C3PAF5</accession>
<dbReference type="SMART" id="SM00261">
    <property type="entry name" value="FU"/>
    <property type="match status" value="3"/>
</dbReference>
<evidence type="ECO:0000313" key="1">
    <source>
        <dbReference type="Ensembl" id="ENSCPBP00000027930.1"/>
    </source>
</evidence>